<sequence length="132" mass="15083">MAKFGHLLHEWRVAVKKEAKLTGKQTGTLVTLYDPDSDVSTSSRLQSWIKAKIHRETLVMGLPLYGWTWQSNDPSLYDIEAPTIDVEPGNEGTYWIGYDVKSVKLKIEYAESLNIGGYFFWVVNGNQEWKIS</sequence>
<gene>
    <name evidence="1" type="ORF">L1987_29864</name>
</gene>
<accession>A0ACB9I170</accession>
<reference evidence="1 2" key="2">
    <citation type="journal article" date="2022" name="Mol. Ecol. Resour.">
        <title>The genomes of chicory, endive, great burdock and yacon provide insights into Asteraceae paleo-polyploidization history and plant inulin production.</title>
        <authorList>
            <person name="Fan W."/>
            <person name="Wang S."/>
            <person name="Wang H."/>
            <person name="Wang A."/>
            <person name="Jiang F."/>
            <person name="Liu H."/>
            <person name="Zhao H."/>
            <person name="Xu D."/>
            <person name="Zhang Y."/>
        </authorList>
    </citation>
    <scope>NUCLEOTIDE SEQUENCE [LARGE SCALE GENOMIC DNA]</scope>
    <source>
        <strain evidence="2">cv. Yunnan</strain>
        <tissue evidence="1">Leaves</tissue>
    </source>
</reference>
<proteinExistence type="predicted"/>
<name>A0ACB9I170_9ASTR</name>
<comment type="caution">
    <text evidence="1">The sequence shown here is derived from an EMBL/GenBank/DDBJ whole genome shotgun (WGS) entry which is preliminary data.</text>
</comment>
<reference evidence="2" key="1">
    <citation type="journal article" date="2022" name="Mol. Ecol. Resour.">
        <title>The genomes of chicory, endive, great burdock and yacon provide insights into Asteraceae palaeo-polyploidization history and plant inulin production.</title>
        <authorList>
            <person name="Fan W."/>
            <person name="Wang S."/>
            <person name="Wang H."/>
            <person name="Wang A."/>
            <person name="Jiang F."/>
            <person name="Liu H."/>
            <person name="Zhao H."/>
            <person name="Xu D."/>
            <person name="Zhang Y."/>
        </authorList>
    </citation>
    <scope>NUCLEOTIDE SEQUENCE [LARGE SCALE GENOMIC DNA]</scope>
    <source>
        <strain evidence="2">cv. Yunnan</strain>
    </source>
</reference>
<evidence type="ECO:0000313" key="2">
    <source>
        <dbReference type="Proteomes" id="UP001056120"/>
    </source>
</evidence>
<dbReference type="Proteomes" id="UP001056120">
    <property type="component" value="Linkage Group LG10"/>
</dbReference>
<dbReference type="EMBL" id="CM042027">
    <property type="protein sequence ID" value="KAI3801750.1"/>
    <property type="molecule type" value="Genomic_DNA"/>
</dbReference>
<protein>
    <submittedName>
        <fullName evidence="1">Uncharacterized protein</fullName>
    </submittedName>
</protein>
<organism evidence="1 2">
    <name type="scientific">Smallanthus sonchifolius</name>
    <dbReference type="NCBI Taxonomy" id="185202"/>
    <lineage>
        <taxon>Eukaryota</taxon>
        <taxon>Viridiplantae</taxon>
        <taxon>Streptophyta</taxon>
        <taxon>Embryophyta</taxon>
        <taxon>Tracheophyta</taxon>
        <taxon>Spermatophyta</taxon>
        <taxon>Magnoliopsida</taxon>
        <taxon>eudicotyledons</taxon>
        <taxon>Gunneridae</taxon>
        <taxon>Pentapetalae</taxon>
        <taxon>asterids</taxon>
        <taxon>campanulids</taxon>
        <taxon>Asterales</taxon>
        <taxon>Asteraceae</taxon>
        <taxon>Asteroideae</taxon>
        <taxon>Heliantheae alliance</taxon>
        <taxon>Millerieae</taxon>
        <taxon>Smallanthus</taxon>
    </lineage>
</organism>
<evidence type="ECO:0000313" key="1">
    <source>
        <dbReference type="EMBL" id="KAI3801750.1"/>
    </source>
</evidence>
<keyword evidence="2" id="KW-1185">Reference proteome</keyword>